<feature type="signal peptide" evidence="16">
    <location>
        <begin position="1"/>
        <end position="20"/>
    </location>
</feature>
<dbReference type="InterPro" id="IPR013783">
    <property type="entry name" value="Ig-like_fold"/>
</dbReference>
<evidence type="ECO:0000256" key="5">
    <source>
        <dbReference type="ARBA" id="ARBA00022692"/>
    </source>
</evidence>
<dbReference type="InterPro" id="IPR036116">
    <property type="entry name" value="FN3_sf"/>
</dbReference>
<evidence type="ECO:0000256" key="16">
    <source>
        <dbReference type="SAM" id="SignalP"/>
    </source>
</evidence>
<evidence type="ECO:0000256" key="6">
    <source>
        <dbReference type="ARBA" id="ARBA00022729"/>
    </source>
</evidence>
<dbReference type="RefSeq" id="XP_025780130.1">
    <property type="nucleotide sequence ID" value="XM_025924345.1"/>
</dbReference>
<comment type="subcellular location">
    <subcellularLocation>
        <location evidence="1">Membrane</location>
        <topology evidence="1">Single-pass type I membrane protein</topology>
    </subcellularLocation>
</comment>
<evidence type="ECO:0000256" key="9">
    <source>
        <dbReference type="ARBA" id="ARBA00023136"/>
    </source>
</evidence>
<dbReference type="CDD" id="cd00063">
    <property type="entry name" value="FN3"/>
    <property type="match status" value="1"/>
</dbReference>
<keyword evidence="4" id="KW-0597">Phosphoprotein</keyword>
<keyword evidence="10" id="KW-1015">Disulfide bond</keyword>
<evidence type="ECO:0000313" key="18">
    <source>
        <dbReference type="Proteomes" id="UP000515131"/>
    </source>
</evidence>
<dbReference type="GO" id="GO:0004896">
    <property type="term" value="F:cytokine receptor activity"/>
    <property type="evidence" value="ECO:0007669"/>
    <property type="project" value="InterPro"/>
</dbReference>
<dbReference type="PANTHER" id="PTHR23037:SF27">
    <property type="entry name" value="INTERLEUKIN-7 RECEPTOR SUBUNIT ALPHA"/>
    <property type="match status" value="1"/>
</dbReference>
<dbReference type="InterPro" id="IPR003961">
    <property type="entry name" value="FN3_dom"/>
</dbReference>
<dbReference type="GO" id="GO:0030097">
    <property type="term" value="P:hemopoiesis"/>
    <property type="evidence" value="ECO:0007669"/>
    <property type="project" value="TreeGrafter"/>
</dbReference>
<evidence type="ECO:0000256" key="14">
    <source>
        <dbReference type="ARBA" id="ARBA00047072"/>
    </source>
</evidence>
<dbReference type="Gene3D" id="2.60.40.10">
    <property type="entry name" value="Immunoglobulins"/>
    <property type="match status" value="1"/>
</dbReference>
<evidence type="ECO:0000256" key="2">
    <source>
        <dbReference type="ARBA" id="ARBA00008280"/>
    </source>
</evidence>
<gene>
    <name evidence="19" type="primary">IL7R</name>
</gene>
<protein>
    <recommendedName>
        <fullName evidence="3">Interleukin-7 receptor subunit alpha</fullName>
    </recommendedName>
</protein>
<dbReference type="GO" id="GO:0009897">
    <property type="term" value="C:external side of plasma membrane"/>
    <property type="evidence" value="ECO:0007669"/>
    <property type="project" value="TreeGrafter"/>
</dbReference>
<comment type="subunit">
    <text evidence="14">The IL7 receptor is a heterodimer of IL7R and IL2RG. The TSLP receptor is a heterodimer of CRLF2 and IL7R. Interacts with CD53.</text>
</comment>
<dbReference type="SUPFAM" id="SSF49265">
    <property type="entry name" value="Fibronectin type III"/>
    <property type="match status" value="1"/>
</dbReference>
<feature type="transmembrane region" description="Helical" evidence="15">
    <location>
        <begin position="240"/>
        <end position="263"/>
    </location>
</feature>
<keyword evidence="11 19" id="KW-0675">Receptor</keyword>
<evidence type="ECO:0000256" key="4">
    <source>
        <dbReference type="ARBA" id="ARBA00022553"/>
    </source>
</evidence>
<keyword evidence="9 15" id="KW-0472">Membrane</keyword>
<dbReference type="AlphaFoldDB" id="A0A6P6HWA0"/>
<dbReference type="Pfam" id="PF18447">
    <property type="entry name" value="FN3_7"/>
    <property type="match status" value="1"/>
</dbReference>
<dbReference type="InterPro" id="IPR040997">
    <property type="entry name" value="FN3_7"/>
</dbReference>
<dbReference type="PROSITE" id="PS50853">
    <property type="entry name" value="FN3"/>
    <property type="match status" value="1"/>
</dbReference>
<dbReference type="GeneID" id="112861072"/>
<name>A0A6P6HWA0_PUMCO</name>
<dbReference type="Gene3D" id="2.60.40.1870">
    <property type="match status" value="1"/>
</dbReference>
<evidence type="ECO:0000256" key="12">
    <source>
        <dbReference type="ARBA" id="ARBA00023180"/>
    </source>
</evidence>
<evidence type="ECO:0000313" key="19">
    <source>
        <dbReference type="RefSeq" id="XP_025780130.1"/>
    </source>
</evidence>
<evidence type="ECO:0000256" key="10">
    <source>
        <dbReference type="ARBA" id="ARBA00023157"/>
    </source>
</evidence>
<evidence type="ECO:0000256" key="7">
    <source>
        <dbReference type="ARBA" id="ARBA00022843"/>
    </source>
</evidence>
<dbReference type="PANTHER" id="PTHR23037">
    <property type="entry name" value="CYTOKINE RECEPTOR"/>
    <property type="match status" value="1"/>
</dbReference>
<dbReference type="InterPro" id="IPR003531">
    <property type="entry name" value="Hempt_rcpt_S_F1_CS"/>
</dbReference>
<evidence type="ECO:0000256" key="13">
    <source>
        <dbReference type="ARBA" id="ARBA00025125"/>
    </source>
</evidence>
<accession>A0A6P6HWA0</accession>
<keyword evidence="18" id="KW-1185">Reference proteome</keyword>
<keyword evidence="7" id="KW-0832">Ubl conjugation</keyword>
<sequence>MMILGTAFGMVFYLLQVVSGESGYAQNGDFDDAELDDYPFSCYSQLEVDGSQHLLTCTFDDPDVNSTNLEFEICGALLDVKCLTFNKMQEMYFIRTKKFLLIGDSEICVKLKGKKITCRKMNVVKIVKPEAPFDIRVIYREGANDFLVTFNTSHLQKKYVKELLHEVAYHQEKHENDWMHVNLSSTKLALLQRKLQPDAMYEIKVRSIPNHDYFEGFWSEWSPSFHFRTPEITGGKMDPILLTISILSFFSVSLMVILACALWKKRIKPIVWPSLPDHKKTLEQLCKKPKKNLNVSFNPESFLDCQIHKVDGIQARDEAEGFLQDTSLPQPDESEKQRLVGGVQSPTWPSEHAVITPKTFRGDSPLGCLAGNVSMCEALVLPSSRPPDFRDGGKNGPHVYQGLLLVPGTTNGPGPTPFPFQSGILTLNPAAQGQPILTSLGSSQEEAYVTMSSFYQNQ</sequence>
<dbReference type="Proteomes" id="UP000515131">
    <property type="component" value="Unplaced"/>
</dbReference>
<keyword evidence="5 15" id="KW-0812">Transmembrane</keyword>
<feature type="chain" id="PRO_5027776530" description="Interleukin-7 receptor subunit alpha" evidence="16">
    <location>
        <begin position="21"/>
        <end position="458"/>
    </location>
</feature>
<keyword evidence="8 15" id="KW-1133">Transmembrane helix</keyword>
<evidence type="ECO:0000256" key="1">
    <source>
        <dbReference type="ARBA" id="ARBA00004479"/>
    </source>
</evidence>
<dbReference type="GO" id="GO:0046427">
    <property type="term" value="P:positive regulation of receptor signaling pathway via JAK-STAT"/>
    <property type="evidence" value="ECO:0007669"/>
    <property type="project" value="TreeGrafter"/>
</dbReference>
<evidence type="ECO:0000256" key="11">
    <source>
        <dbReference type="ARBA" id="ARBA00023170"/>
    </source>
</evidence>
<evidence type="ECO:0000256" key="3">
    <source>
        <dbReference type="ARBA" id="ARBA00018930"/>
    </source>
</evidence>
<proteinExistence type="inferred from homology"/>
<keyword evidence="12" id="KW-0325">Glycoprotein</keyword>
<comment type="similarity">
    <text evidence="2">Belongs to the type I cytokine receptor family. Type 4 subfamily.</text>
</comment>
<dbReference type="PROSITE" id="PS01355">
    <property type="entry name" value="HEMATOPO_REC_S_F1"/>
    <property type="match status" value="1"/>
</dbReference>
<evidence type="ECO:0000256" key="15">
    <source>
        <dbReference type="SAM" id="Phobius"/>
    </source>
</evidence>
<feature type="domain" description="Fibronectin type-III" evidence="17">
    <location>
        <begin position="131"/>
        <end position="232"/>
    </location>
</feature>
<keyword evidence="6 16" id="KW-0732">Signal</keyword>
<evidence type="ECO:0000256" key="8">
    <source>
        <dbReference type="ARBA" id="ARBA00022989"/>
    </source>
</evidence>
<evidence type="ECO:0000259" key="17">
    <source>
        <dbReference type="PROSITE" id="PS50853"/>
    </source>
</evidence>
<reference evidence="19" key="1">
    <citation type="submission" date="2025-08" db="UniProtKB">
        <authorList>
            <consortium name="RefSeq"/>
        </authorList>
    </citation>
    <scope>IDENTIFICATION</scope>
    <source>
        <tissue evidence="19">Blood</tissue>
    </source>
</reference>
<comment type="function">
    <text evidence="13">Receptor for interleukin-7. Also acts as a receptor for thymic stromal lymphopoietin (TSLP).</text>
</comment>
<organism evidence="18 19">
    <name type="scientific">Puma concolor</name>
    <name type="common">Mountain lion</name>
    <name type="synonym">Felis concolor</name>
    <dbReference type="NCBI Taxonomy" id="9696"/>
    <lineage>
        <taxon>Eukaryota</taxon>
        <taxon>Metazoa</taxon>
        <taxon>Chordata</taxon>
        <taxon>Craniata</taxon>
        <taxon>Vertebrata</taxon>
        <taxon>Euteleostomi</taxon>
        <taxon>Mammalia</taxon>
        <taxon>Eutheria</taxon>
        <taxon>Laurasiatheria</taxon>
        <taxon>Carnivora</taxon>
        <taxon>Feliformia</taxon>
        <taxon>Felidae</taxon>
        <taxon>Felinae</taxon>
        <taxon>Puma</taxon>
    </lineage>
</organism>
<dbReference type="CTD" id="3575"/>